<dbReference type="PANTHER" id="PTHR43547">
    <property type="entry name" value="TWO-COMPONENT HISTIDINE KINASE"/>
    <property type="match status" value="1"/>
</dbReference>
<dbReference type="AlphaFoldDB" id="A0A931CXC2"/>
<dbReference type="GO" id="GO:0005524">
    <property type="term" value="F:ATP binding"/>
    <property type="evidence" value="ECO:0007669"/>
    <property type="project" value="UniProtKB-KW"/>
</dbReference>
<keyword evidence="8" id="KW-0902">Two-component regulatory system</keyword>
<evidence type="ECO:0000256" key="2">
    <source>
        <dbReference type="ARBA" id="ARBA00012438"/>
    </source>
</evidence>
<feature type="modified residue" description="4-aspartylphosphate" evidence="9">
    <location>
        <position position="57"/>
    </location>
</feature>
<evidence type="ECO:0000313" key="12">
    <source>
        <dbReference type="Proteomes" id="UP000706172"/>
    </source>
</evidence>
<comment type="caution">
    <text evidence="11">The sequence shown here is derived from an EMBL/GenBank/DDBJ whole genome shotgun (WGS) entry which is preliminary data.</text>
</comment>
<keyword evidence="3 9" id="KW-0597">Phosphoprotein</keyword>
<dbReference type="FunFam" id="3.40.50.2300:FF:000121">
    <property type="entry name" value="Sensor histidine kinase RcsC"/>
    <property type="match status" value="1"/>
</dbReference>
<evidence type="ECO:0000256" key="1">
    <source>
        <dbReference type="ARBA" id="ARBA00000085"/>
    </source>
</evidence>
<dbReference type="EMBL" id="JACCQK010000726">
    <property type="protein sequence ID" value="MBG0780431.1"/>
    <property type="molecule type" value="Genomic_DNA"/>
</dbReference>
<protein>
    <recommendedName>
        <fullName evidence="2">histidine kinase</fullName>
        <ecNumber evidence="2">2.7.13.3</ecNumber>
    </recommendedName>
</protein>
<dbReference type="PROSITE" id="PS50110">
    <property type="entry name" value="RESPONSE_REGULATORY"/>
    <property type="match status" value="1"/>
</dbReference>
<gene>
    <name evidence="11" type="ORF">H0S81_10960</name>
</gene>
<keyword evidence="6" id="KW-0418">Kinase</keyword>
<dbReference type="PANTHER" id="PTHR43547:SF2">
    <property type="entry name" value="HYBRID SIGNAL TRANSDUCTION HISTIDINE KINASE C"/>
    <property type="match status" value="1"/>
</dbReference>
<evidence type="ECO:0000313" key="11">
    <source>
        <dbReference type="EMBL" id="MBG0780431.1"/>
    </source>
</evidence>
<evidence type="ECO:0000256" key="7">
    <source>
        <dbReference type="ARBA" id="ARBA00022840"/>
    </source>
</evidence>
<keyword evidence="5" id="KW-0547">Nucleotide-binding</keyword>
<dbReference type="Pfam" id="PF00072">
    <property type="entry name" value="Response_reg"/>
    <property type="match status" value="1"/>
</dbReference>
<dbReference type="SMART" id="SM00448">
    <property type="entry name" value="REC"/>
    <property type="match status" value="1"/>
</dbReference>
<comment type="catalytic activity">
    <reaction evidence="1">
        <text>ATP + protein L-histidine = ADP + protein N-phospho-L-histidine.</text>
        <dbReference type="EC" id="2.7.13.3"/>
    </reaction>
</comment>
<dbReference type="EC" id="2.7.13.3" evidence="2"/>
<dbReference type="Gene3D" id="3.40.50.2300">
    <property type="match status" value="1"/>
</dbReference>
<evidence type="ECO:0000256" key="3">
    <source>
        <dbReference type="ARBA" id="ARBA00022553"/>
    </source>
</evidence>
<accession>A0A931CXC2</accession>
<dbReference type="GO" id="GO:0000155">
    <property type="term" value="F:phosphorelay sensor kinase activity"/>
    <property type="evidence" value="ECO:0007669"/>
    <property type="project" value="TreeGrafter"/>
</dbReference>
<sequence length="188" mass="21487">MNTNTKRLILAVDDNPKNLQFLGKLLSSNGFEVAMAQSGQQALNFMLKEEPDLILLDIMMPEMDGYTVCEKIKANFSTRHIPVIFLTAKTETSDVVKGFDVGGVDYVTKPFNAEELLARVKTHIEVNILRGLLPICSQCKKIRDDQGFWEQVERYFETHAQVTFTHSLCPDCMDKLYGDADWYRKSRK</sequence>
<dbReference type="InterPro" id="IPR001789">
    <property type="entry name" value="Sig_transdc_resp-reg_receiver"/>
</dbReference>
<dbReference type="InterPro" id="IPR011006">
    <property type="entry name" value="CheY-like_superfamily"/>
</dbReference>
<reference evidence="11" key="1">
    <citation type="submission" date="2020-07" db="EMBL/GenBank/DDBJ databases">
        <title>Severe corrosion of carbon steel in oil field produced water can be linked to methanogenic archaea containing a special type of NiFe hydrogenase.</title>
        <authorList>
            <person name="Lahme S."/>
            <person name="Mand J."/>
            <person name="Longwell J."/>
            <person name="Smith R."/>
            <person name="Enning D."/>
        </authorList>
    </citation>
    <scope>NUCLEOTIDE SEQUENCE</scope>
    <source>
        <strain evidence="11">MIC098Bin6</strain>
    </source>
</reference>
<feature type="domain" description="Response regulatory" evidence="10">
    <location>
        <begin position="8"/>
        <end position="124"/>
    </location>
</feature>
<organism evidence="11 12">
    <name type="scientific">Desulfotignum balticum</name>
    <dbReference type="NCBI Taxonomy" id="115781"/>
    <lineage>
        <taxon>Bacteria</taxon>
        <taxon>Pseudomonadati</taxon>
        <taxon>Thermodesulfobacteriota</taxon>
        <taxon>Desulfobacteria</taxon>
        <taxon>Desulfobacterales</taxon>
        <taxon>Desulfobacteraceae</taxon>
        <taxon>Desulfotignum</taxon>
    </lineage>
</organism>
<dbReference type="SUPFAM" id="SSF52172">
    <property type="entry name" value="CheY-like"/>
    <property type="match status" value="1"/>
</dbReference>
<dbReference type="Proteomes" id="UP000706172">
    <property type="component" value="Unassembled WGS sequence"/>
</dbReference>
<name>A0A931CXC2_9BACT</name>
<evidence type="ECO:0000256" key="5">
    <source>
        <dbReference type="ARBA" id="ARBA00022741"/>
    </source>
</evidence>
<keyword evidence="4" id="KW-0808">Transferase</keyword>
<evidence type="ECO:0000256" key="8">
    <source>
        <dbReference type="ARBA" id="ARBA00023012"/>
    </source>
</evidence>
<keyword evidence="7" id="KW-0067">ATP-binding</keyword>
<dbReference type="CDD" id="cd19920">
    <property type="entry name" value="REC_PA4781-like"/>
    <property type="match status" value="1"/>
</dbReference>
<evidence type="ECO:0000256" key="9">
    <source>
        <dbReference type="PROSITE-ProRule" id="PRU00169"/>
    </source>
</evidence>
<evidence type="ECO:0000256" key="4">
    <source>
        <dbReference type="ARBA" id="ARBA00022679"/>
    </source>
</evidence>
<evidence type="ECO:0000259" key="10">
    <source>
        <dbReference type="PROSITE" id="PS50110"/>
    </source>
</evidence>
<proteinExistence type="predicted"/>
<evidence type="ECO:0000256" key="6">
    <source>
        <dbReference type="ARBA" id="ARBA00022777"/>
    </source>
</evidence>